<reference evidence="1 2" key="1">
    <citation type="journal article" date="2017" name="BMC Genomics">
        <title>Chromosome level assembly and secondary metabolite potential of the parasitic fungus Cordyceps militaris.</title>
        <authorList>
            <person name="Kramer G.J."/>
            <person name="Nodwell J.R."/>
        </authorList>
    </citation>
    <scope>NUCLEOTIDE SEQUENCE [LARGE SCALE GENOMIC DNA]</scope>
    <source>
        <strain evidence="1 2">ATCC 34164</strain>
    </source>
</reference>
<dbReference type="VEuPathDB" id="FungiDB:A9K55_005642"/>
<dbReference type="Proteomes" id="UP000323067">
    <property type="component" value="Chromosome vi"/>
</dbReference>
<protein>
    <submittedName>
        <fullName evidence="1">Uncharacterized protein</fullName>
    </submittedName>
</protein>
<dbReference type="AlphaFoldDB" id="A0A2H4SDJ1"/>
<dbReference type="EMBL" id="CP023323">
    <property type="protein sequence ID" value="ATY61179.1"/>
    <property type="molecule type" value="Genomic_DNA"/>
</dbReference>
<organism evidence="1 2">
    <name type="scientific">Cordyceps militaris</name>
    <name type="common">Caterpillar fungus</name>
    <name type="synonym">Clavaria militaris</name>
    <dbReference type="NCBI Taxonomy" id="73501"/>
    <lineage>
        <taxon>Eukaryota</taxon>
        <taxon>Fungi</taxon>
        <taxon>Dikarya</taxon>
        <taxon>Ascomycota</taxon>
        <taxon>Pezizomycotina</taxon>
        <taxon>Sordariomycetes</taxon>
        <taxon>Hypocreomycetidae</taxon>
        <taxon>Hypocreales</taxon>
        <taxon>Cordycipitaceae</taxon>
        <taxon>Cordyceps</taxon>
    </lineage>
</organism>
<proteinExistence type="predicted"/>
<evidence type="ECO:0000313" key="2">
    <source>
        <dbReference type="Proteomes" id="UP000323067"/>
    </source>
</evidence>
<gene>
    <name evidence="1" type="ORF">A9K55_005642</name>
</gene>
<accession>A0A2H4SDJ1</accession>
<dbReference type="OrthoDB" id="4864073at2759"/>
<name>A0A2H4SDJ1_CORMI</name>
<evidence type="ECO:0000313" key="1">
    <source>
        <dbReference type="EMBL" id="ATY61179.1"/>
    </source>
</evidence>
<sequence>MTNGNAVVEEAIADMIGILAEDRDIYSDFPASSDSRQEPQGGVRVAPLEINLLYPQDLADNVFAELPYTDPTYTAIDGRLIPSRSSLGVKLCQFRTFQGALALQPCISDERQLGFFDALHQWEAADDRNVYRTARFWSCRLQSIPDLPKPCRWLAATIFNFASEMLRPDNTQDYMWEMRAWLDHWYSIAQGLFFALDFDLSTPDPEWFTGAQGDDDSTGSDGTVVHHVLSPEAFEFTRGSILHPIARITRLPLADE</sequence>